<accession>A0A6P8HME5</accession>
<dbReference type="InterPro" id="IPR017452">
    <property type="entry name" value="GPCR_Rhodpsn_7TM"/>
</dbReference>
<evidence type="ECO:0000256" key="5">
    <source>
        <dbReference type="ARBA" id="ARBA00023136"/>
    </source>
</evidence>
<dbReference type="GO" id="GO:0004930">
    <property type="term" value="F:G protein-coupled receptor activity"/>
    <property type="evidence" value="ECO:0007669"/>
    <property type="project" value="UniProtKB-KW"/>
</dbReference>
<dbReference type="InterPro" id="IPR000276">
    <property type="entry name" value="GPCR_Rhodpsn"/>
</dbReference>
<evidence type="ECO:0000256" key="3">
    <source>
        <dbReference type="ARBA" id="ARBA00022989"/>
    </source>
</evidence>
<dbReference type="GO" id="GO:0005886">
    <property type="term" value="C:plasma membrane"/>
    <property type="evidence" value="ECO:0007669"/>
    <property type="project" value="TreeGrafter"/>
</dbReference>
<dbReference type="SUPFAM" id="SSF81321">
    <property type="entry name" value="Family A G protein-coupled receptor-like"/>
    <property type="match status" value="1"/>
</dbReference>
<feature type="transmembrane region" description="Helical" evidence="9">
    <location>
        <begin position="34"/>
        <end position="56"/>
    </location>
</feature>
<protein>
    <submittedName>
        <fullName evidence="12">RYamide receptor-like</fullName>
    </submittedName>
</protein>
<dbReference type="GeneID" id="116290850"/>
<dbReference type="PRINTS" id="PR00237">
    <property type="entry name" value="GPCRRHODOPSN"/>
</dbReference>
<organism evidence="11 12">
    <name type="scientific">Actinia tenebrosa</name>
    <name type="common">Australian red waratah sea anemone</name>
    <dbReference type="NCBI Taxonomy" id="6105"/>
    <lineage>
        <taxon>Eukaryota</taxon>
        <taxon>Metazoa</taxon>
        <taxon>Cnidaria</taxon>
        <taxon>Anthozoa</taxon>
        <taxon>Hexacorallia</taxon>
        <taxon>Actiniaria</taxon>
        <taxon>Actiniidae</taxon>
        <taxon>Actinia</taxon>
    </lineage>
</organism>
<dbReference type="OrthoDB" id="5951670at2759"/>
<dbReference type="Pfam" id="PF00001">
    <property type="entry name" value="7tm_1"/>
    <property type="match status" value="1"/>
</dbReference>
<dbReference type="AlphaFoldDB" id="A0A6P8HME5"/>
<evidence type="ECO:0000256" key="8">
    <source>
        <dbReference type="SAM" id="MobiDB-lite"/>
    </source>
</evidence>
<dbReference type="CDD" id="cd00637">
    <property type="entry name" value="7tm_classA_rhodopsin-like"/>
    <property type="match status" value="1"/>
</dbReference>
<dbReference type="RefSeq" id="XP_031553820.1">
    <property type="nucleotide sequence ID" value="XM_031697960.1"/>
</dbReference>
<dbReference type="InParanoid" id="A0A6P8HME5"/>
<evidence type="ECO:0000256" key="2">
    <source>
        <dbReference type="ARBA" id="ARBA00022692"/>
    </source>
</evidence>
<keyword evidence="2 9" id="KW-0812">Transmembrane</keyword>
<keyword evidence="5 9" id="KW-0472">Membrane</keyword>
<dbReference type="Gene3D" id="1.20.1070.10">
    <property type="entry name" value="Rhodopsin 7-helix transmembrane proteins"/>
    <property type="match status" value="1"/>
</dbReference>
<evidence type="ECO:0000256" key="7">
    <source>
        <dbReference type="ARBA" id="ARBA00023224"/>
    </source>
</evidence>
<evidence type="ECO:0000313" key="12">
    <source>
        <dbReference type="RefSeq" id="XP_031553820.1"/>
    </source>
</evidence>
<dbReference type="KEGG" id="aten:116290850"/>
<keyword evidence="11" id="KW-1185">Reference proteome</keyword>
<feature type="domain" description="G-protein coupled receptors family 1 profile" evidence="10">
    <location>
        <begin position="47"/>
        <end position="294"/>
    </location>
</feature>
<keyword evidence="3 9" id="KW-1133">Transmembrane helix</keyword>
<dbReference type="Proteomes" id="UP000515163">
    <property type="component" value="Unplaced"/>
</dbReference>
<gene>
    <name evidence="12" type="primary">LOC116290850</name>
</gene>
<name>A0A6P8HME5_ACTTE</name>
<feature type="transmembrane region" description="Helical" evidence="9">
    <location>
        <begin position="185"/>
        <end position="206"/>
    </location>
</feature>
<sequence length="367" mass="42498">MQHTNSFQWNTTSLKNNTMQPQSGPTLLEWNIRVSIDVLISITSFVGNSLVLFVIYTRKKYQRTPFEILVANLSITDLLSISIYLTFSYFLKTTSNFTCKFGTSFYTCLLMLSMYLMTAIAMFRCRSILYPFKRRPSIKFTYCVTAGLWIFANAFISPVYVVTIWDRNTGSCIEIWPSQIYNRVYTISLFVVQYVIPLTIITASYIKIVSYLKQHKPPQIDCNKNHSLMLKRRRDIEVIKTSATIVTLYTVLTLPGQIAWISGVVFQNYEISMLILKFSTHLQLLHNCCNPFVYGTISREFRSQLTKAACDIINWIFRRNSVRTVAVHREQGYMNKSLEELEINDVILTSVQSKRSKQDDNPTHKAN</sequence>
<keyword evidence="6" id="KW-0675">Receptor</keyword>
<dbReference type="PANTHER" id="PTHR45695:SF9">
    <property type="entry name" value="LEUCOKININ RECEPTOR"/>
    <property type="match status" value="1"/>
</dbReference>
<reference evidence="12" key="1">
    <citation type="submission" date="2025-08" db="UniProtKB">
        <authorList>
            <consortium name="RefSeq"/>
        </authorList>
    </citation>
    <scope>IDENTIFICATION</scope>
    <source>
        <tissue evidence="12">Tentacle</tissue>
    </source>
</reference>
<keyword evidence="4" id="KW-0297">G-protein coupled receptor</keyword>
<evidence type="ECO:0000259" key="10">
    <source>
        <dbReference type="PROSITE" id="PS50262"/>
    </source>
</evidence>
<evidence type="ECO:0000256" key="6">
    <source>
        <dbReference type="ARBA" id="ARBA00023170"/>
    </source>
</evidence>
<feature type="transmembrane region" description="Helical" evidence="9">
    <location>
        <begin position="68"/>
        <end position="91"/>
    </location>
</feature>
<dbReference type="PROSITE" id="PS50262">
    <property type="entry name" value="G_PROTEIN_RECEP_F1_2"/>
    <property type="match status" value="1"/>
</dbReference>
<proteinExistence type="predicted"/>
<dbReference type="PANTHER" id="PTHR45695">
    <property type="entry name" value="LEUCOKININ RECEPTOR-RELATED"/>
    <property type="match status" value="1"/>
</dbReference>
<comment type="subcellular location">
    <subcellularLocation>
        <location evidence="1">Membrane</location>
        <topology evidence="1">Multi-pass membrane protein</topology>
    </subcellularLocation>
</comment>
<feature type="region of interest" description="Disordered" evidence="8">
    <location>
        <begin position="1"/>
        <end position="21"/>
    </location>
</feature>
<feature type="transmembrane region" description="Helical" evidence="9">
    <location>
        <begin position="103"/>
        <end position="123"/>
    </location>
</feature>
<evidence type="ECO:0000256" key="9">
    <source>
        <dbReference type="SAM" id="Phobius"/>
    </source>
</evidence>
<keyword evidence="7" id="KW-0807">Transducer</keyword>
<feature type="transmembrane region" description="Helical" evidence="9">
    <location>
        <begin position="144"/>
        <end position="165"/>
    </location>
</feature>
<evidence type="ECO:0000256" key="4">
    <source>
        <dbReference type="ARBA" id="ARBA00023040"/>
    </source>
</evidence>
<evidence type="ECO:0000313" key="11">
    <source>
        <dbReference type="Proteomes" id="UP000515163"/>
    </source>
</evidence>
<evidence type="ECO:0000256" key="1">
    <source>
        <dbReference type="ARBA" id="ARBA00004141"/>
    </source>
</evidence>